<dbReference type="Proteomes" id="UP000184233">
    <property type="component" value="Unassembled WGS sequence"/>
</dbReference>
<comment type="caution">
    <text evidence="1">The sequence shown here is derived from an EMBL/GenBank/DDBJ whole genome shotgun (WGS) entry which is preliminary data.</text>
</comment>
<name>A0A1M3L1G4_9BACT</name>
<dbReference type="STRING" id="1895771.BGO89_05465"/>
<accession>A0A1M3L1G4</accession>
<sequence>MDVADIRSYCLAKPGTSDDMPFDDTVIVARVLGKIFAFLPLDTIPTVIALKCDPERAVELRERYDAVRPGFHLNKKHWNSITCDGSVPVHMLRELIDHSYDLVAKGLSKRQRDELAELSERESG</sequence>
<dbReference type="EMBL" id="MKVH01000015">
    <property type="protein sequence ID" value="OJX58771.1"/>
    <property type="molecule type" value="Genomic_DNA"/>
</dbReference>
<gene>
    <name evidence="1" type="ORF">BGO89_05465</name>
</gene>
<dbReference type="InterPro" id="IPR038056">
    <property type="entry name" value="YjbR-like_sf"/>
</dbReference>
<dbReference type="PANTHER" id="PTHR35145">
    <property type="entry name" value="CYTOPLASMIC PROTEIN-RELATED"/>
    <property type="match status" value="1"/>
</dbReference>
<protein>
    <submittedName>
        <fullName evidence="1">MmcQ-like protein</fullName>
    </submittedName>
</protein>
<dbReference type="AlphaFoldDB" id="A0A1M3L1G4"/>
<evidence type="ECO:0000313" key="1">
    <source>
        <dbReference type="EMBL" id="OJX58771.1"/>
    </source>
</evidence>
<evidence type="ECO:0000313" key="2">
    <source>
        <dbReference type="Proteomes" id="UP000184233"/>
    </source>
</evidence>
<proteinExistence type="predicted"/>
<dbReference type="InterPro" id="IPR007351">
    <property type="entry name" value="YjbR"/>
</dbReference>
<dbReference type="Gene3D" id="3.90.1150.30">
    <property type="match status" value="1"/>
</dbReference>
<dbReference type="InterPro" id="IPR058532">
    <property type="entry name" value="YjbR/MT2646/Rv2570-like"/>
</dbReference>
<dbReference type="SUPFAM" id="SSF142906">
    <property type="entry name" value="YjbR-like"/>
    <property type="match status" value="1"/>
</dbReference>
<organism evidence="1 2">
    <name type="scientific">Candidatus Kapaibacterium thiocyanatum</name>
    <dbReference type="NCBI Taxonomy" id="1895771"/>
    <lineage>
        <taxon>Bacteria</taxon>
        <taxon>Pseudomonadati</taxon>
        <taxon>Candidatus Kapaibacteriota</taxon>
        <taxon>Candidatus Kapaibacteriia</taxon>
        <taxon>Candidatus Kapaibacteriales</taxon>
        <taxon>Candidatus Kapaibacteriaceae</taxon>
        <taxon>Candidatus Kapaibacterium</taxon>
    </lineage>
</organism>
<dbReference type="PANTHER" id="PTHR35145:SF1">
    <property type="entry name" value="CYTOPLASMIC PROTEIN"/>
    <property type="match status" value="1"/>
</dbReference>
<reference evidence="1 2" key="1">
    <citation type="submission" date="2016-09" db="EMBL/GenBank/DDBJ databases">
        <title>Genome-resolved meta-omics ties microbial dynamics to process performance in biotechnology for thiocyanate degradation.</title>
        <authorList>
            <person name="Kantor R.S."/>
            <person name="Huddy R.J."/>
            <person name="Iyer R."/>
            <person name="Thomas B.C."/>
            <person name="Brown C.T."/>
            <person name="Anantharaman K."/>
            <person name="Tringe S."/>
            <person name="Hettich R.L."/>
            <person name="Harrison S.T."/>
            <person name="Banfield J.F."/>
        </authorList>
    </citation>
    <scope>NUCLEOTIDE SEQUENCE [LARGE SCALE GENOMIC DNA]</scope>
    <source>
        <strain evidence="1">59-99</strain>
    </source>
</reference>
<dbReference type="Pfam" id="PF04237">
    <property type="entry name" value="YjbR"/>
    <property type="match status" value="1"/>
</dbReference>